<dbReference type="RefSeq" id="WP_378095371.1">
    <property type="nucleotide sequence ID" value="NZ_JBHSEP010000006.1"/>
</dbReference>
<keyword evidence="3" id="KW-1003">Cell membrane</keyword>
<gene>
    <name evidence="9" type="ORF">ACFO3S_11080</name>
</gene>
<dbReference type="PANTHER" id="PTHR30193:SF1">
    <property type="entry name" value="ABC TRANSPORTER PERMEASE PROTEIN YESP-RELATED"/>
    <property type="match status" value="1"/>
</dbReference>
<keyword evidence="6 7" id="KW-0472">Membrane</keyword>
<evidence type="ECO:0000256" key="4">
    <source>
        <dbReference type="ARBA" id="ARBA00022692"/>
    </source>
</evidence>
<dbReference type="CDD" id="cd06261">
    <property type="entry name" value="TM_PBP2"/>
    <property type="match status" value="1"/>
</dbReference>
<dbReference type="PANTHER" id="PTHR30193">
    <property type="entry name" value="ABC TRANSPORTER PERMEASE PROTEIN"/>
    <property type="match status" value="1"/>
</dbReference>
<dbReference type="InterPro" id="IPR035906">
    <property type="entry name" value="MetI-like_sf"/>
</dbReference>
<name>A0ABV9FCR0_9BACL</name>
<feature type="transmembrane region" description="Helical" evidence="7">
    <location>
        <begin position="129"/>
        <end position="147"/>
    </location>
</feature>
<feature type="transmembrane region" description="Helical" evidence="7">
    <location>
        <begin position="96"/>
        <end position="117"/>
    </location>
</feature>
<comment type="subcellular location">
    <subcellularLocation>
        <location evidence="1 7">Cell membrane</location>
        <topology evidence="1 7">Multi-pass membrane protein</topology>
    </subcellularLocation>
</comment>
<dbReference type="Gene3D" id="1.10.3720.10">
    <property type="entry name" value="MetI-like"/>
    <property type="match status" value="1"/>
</dbReference>
<evidence type="ECO:0000313" key="10">
    <source>
        <dbReference type="Proteomes" id="UP001596028"/>
    </source>
</evidence>
<evidence type="ECO:0000313" key="9">
    <source>
        <dbReference type="EMBL" id="MFC4598780.1"/>
    </source>
</evidence>
<keyword evidence="5 7" id="KW-1133">Transmembrane helix</keyword>
<evidence type="ECO:0000256" key="7">
    <source>
        <dbReference type="RuleBase" id="RU363032"/>
    </source>
</evidence>
<dbReference type="PROSITE" id="PS50928">
    <property type="entry name" value="ABC_TM1"/>
    <property type="match status" value="1"/>
</dbReference>
<comment type="similarity">
    <text evidence="7">Belongs to the binding-protein-dependent transport system permease family.</text>
</comment>
<dbReference type="SUPFAM" id="SSF160964">
    <property type="entry name" value="MalF N-terminal region-like"/>
    <property type="match status" value="1"/>
</dbReference>
<evidence type="ECO:0000256" key="5">
    <source>
        <dbReference type="ARBA" id="ARBA00022989"/>
    </source>
</evidence>
<comment type="caution">
    <text evidence="9">The sequence shown here is derived from an EMBL/GenBank/DDBJ whole genome shotgun (WGS) entry which is preliminary data.</text>
</comment>
<dbReference type="EMBL" id="JBHSEP010000006">
    <property type="protein sequence ID" value="MFC4598780.1"/>
    <property type="molecule type" value="Genomic_DNA"/>
</dbReference>
<feature type="transmembrane region" description="Helical" evidence="7">
    <location>
        <begin position="223"/>
        <end position="248"/>
    </location>
</feature>
<sequence>MKNGIAFFFRRNAAAYMFLLPWLIGFVVLTLYPMIYSLYLGFTDYDFTKPDSTQLIGFGNYTKMFGSLFGVQDFTVATGEVMRVDPYYLKSLSVTFTYVFVSVPIKLAFALLIAMLLSQKLRFIPFYRAVYYIPTLLGGSVAIAVLWRKLFEKDGLLNGLLGGLGFTDLPGWITNPKYALSTLILLTVWQFGSSMIIFLAGLKQIPSEYYEASSIDGAGKVKQFIAITIPSLTPVILFNLIMQMIAAFQVFTQAYIIGGGKGGVLNSTLFYTLYLYIQGWTYHEMGYASAMAWVLLLIIGIFTAIIFKSSKYWVSYGSGE</sequence>
<dbReference type="Gene3D" id="1.20.58.370">
    <property type="entry name" value="MalF N-terminal region-like"/>
    <property type="match status" value="1"/>
</dbReference>
<organism evidence="9 10">
    <name type="scientific">Cohnella hongkongensis</name>
    <dbReference type="NCBI Taxonomy" id="178337"/>
    <lineage>
        <taxon>Bacteria</taxon>
        <taxon>Bacillati</taxon>
        <taxon>Bacillota</taxon>
        <taxon>Bacilli</taxon>
        <taxon>Bacillales</taxon>
        <taxon>Paenibacillaceae</taxon>
        <taxon>Cohnella</taxon>
    </lineage>
</organism>
<keyword evidence="2 7" id="KW-0813">Transport</keyword>
<evidence type="ECO:0000256" key="3">
    <source>
        <dbReference type="ARBA" id="ARBA00022475"/>
    </source>
</evidence>
<dbReference type="Pfam" id="PF00528">
    <property type="entry name" value="BPD_transp_1"/>
    <property type="match status" value="1"/>
</dbReference>
<reference evidence="10" key="1">
    <citation type="journal article" date="2019" name="Int. J. Syst. Evol. Microbiol.">
        <title>The Global Catalogue of Microorganisms (GCM) 10K type strain sequencing project: providing services to taxonomists for standard genome sequencing and annotation.</title>
        <authorList>
            <consortium name="The Broad Institute Genomics Platform"/>
            <consortium name="The Broad Institute Genome Sequencing Center for Infectious Disease"/>
            <person name="Wu L."/>
            <person name="Ma J."/>
        </authorList>
    </citation>
    <scope>NUCLEOTIDE SEQUENCE [LARGE SCALE GENOMIC DNA]</scope>
    <source>
        <strain evidence="10">CCUG 49571</strain>
    </source>
</reference>
<dbReference type="Proteomes" id="UP001596028">
    <property type="component" value="Unassembled WGS sequence"/>
</dbReference>
<feature type="transmembrane region" description="Helical" evidence="7">
    <location>
        <begin position="178"/>
        <end position="202"/>
    </location>
</feature>
<keyword evidence="4 7" id="KW-0812">Transmembrane</keyword>
<evidence type="ECO:0000256" key="1">
    <source>
        <dbReference type="ARBA" id="ARBA00004651"/>
    </source>
</evidence>
<dbReference type="InterPro" id="IPR000515">
    <property type="entry name" value="MetI-like"/>
</dbReference>
<feature type="transmembrane region" description="Helical" evidence="7">
    <location>
        <begin position="288"/>
        <end position="307"/>
    </location>
</feature>
<feature type="domain" description="ABC transmembrane type-1" evidence="8">
    <location>
        <begin position="92"/>
        <end position="306"/>
    </location>
</feature>
<dbReference type="SUPFAM" id="SSF161098">
    <property type="entry name" value="MetI-like"/>
    <property type="match status" value="1"/>
</dbReference>
<proteinExistence type="inferred from homology"/>
<feature type="transmembrane region" description="Helical" evidence="7">
    <location>
        <begin position="12"/>
        <end position="35"/>
    </location>
</feature>
<protein>
    <submittedName>
        <fullName evidence="9">Carbohydrate ABC transporter permease</fullName>
    </submittedName>
</protein>
<evidence type="ECO:0000259" key="8">
    <source>
        <dbReference type="PROSITE" id="PS50928"/>
    </source>
</evidence>
<evidence type="ECO:0000256" key="2">
    <source>
        <dbReference type="ARBA" id="ARBA00022448"/>
    </source>
</evidence>
<dbReference type="InterPro" id="IPR035277">
    <property type="entry name" value="MalF_N"/>
</dbReference>
<feature type="transmembrane region" description="Helical" evidence="7">
    <location>
        <begin position="254"/>
        <end position="276"/>
    </location>
</feature>
<accession>A0ABV9FCR0</accession>
<evidence type="ECO:0000256" key="6">
    <source>
        <dbReference type="ARBA" id="ARBA00023136"/>
    </source>
</evidence>
<dbReference type="InterPro" id="IPR051393">
    <property type="entry name" value="ABC_transporter_permease"/>
</dbReference>
<keyword evidence="10" id="KW-1185">Reference proteome</keyword>